<evidence type="ECO:0000256" key="2">
    <source>
        <dbReference type="ARBA" id="ARBA00022448"/>
    </source>
</evidence>
<evidence type="ECO:0000256" key="1">
    <source>
        <dbReference type="ARBA" id="ARBA00004651"/>
    </source>
</evidence>
<dbReference type="Pfam" id="PF02386">
    <property type="entry name" value="TrkH"/>
    <property type="match status" value="1"/>
</dbReference>
<dbReference type="AlphaFoldDB" id="A0A6C0FT05"/>
<keyword evidence="6" id="KW-0406">Ion transport</keyword>
<dbReference type="GO" id="GO:0008324">
    <property type="term" value="F:monoatomic cation transmembrane transporter activity"/>
    <property type="evidence" value="ECO:0007669"/>
    <property type="project" value="InterPro"/>
</dbReference>
<feature type="transmembrane region" description="Helical" evidence="8">
    <location>
        <begin position="318"/>
        <end position="336"/>
    </location>
</feature>
<sequence>MIKRLLKVLSPAQLISGAYFIVIVLTALLLMLPISWREGATVSPLDALFTSVSAISVTGLTTVSTGETFNGFGVAVLLLAFQFGAVGIMTIGSFYWMLVGKHIGLLERKLIMIDQNQNKLAGLVELMRIVLILTLAIELVGTLLFTVFIYASGYTDSLATAAYYGLFHSISAFTNAGFDLFGDSLIRYSDNAPVQVLTMALIVLGAVGFPVLVETWRYVRSWTKKQEGRFRFSLFTKLTLVTHAVLIVGGTIGIWLTEAGNSLAGKSLGGQLMNALVLSITSRSAGLTTIDISTLHQATLLLVSGLMFIGASPSSVGGGVRTTTVAVIALTIVMFFRGETQPRAFRRSIAGEDVRKSFVFFTLSILLVMAGVFAVLVSETHHYDVSAALFEVASAFGTCGLSTGITAALHPASKVTLMLLMFFGRIGMFLFISLFTSRRKQPNVKYPEEKLIIG</sequence>
<evidence type="ECO:0008006" key="11">
    <source>
        <dbReference type="Google" id="ProtNLM"/>
    </source>
</evidence>
<name>A0A6C0FT05_9BACL</name>
<keyword evidence="3" id="KW-1003">Cell membrane</keyword>
<evidence type="ECO:0000256" key="5">
    <source>
        <dbReference type="ARBA" id="ARBA00022989"/>
    </source>
</evidence>
<feature type="transmembrane region" description="Helical" evidence="8">
    <location>
        <begin position="415"/>
        <end position="435"/>
    </location>
</feature>
<organism evidence="9 10">
    <name type="scientific">Paenibacillus lycopersici</name>
    <dbReference type="NCBI Taxonomy" id="2704462"/>
    <lineage>
        <taxon>Bacteria</taxon>
        <taxon>Bacillati</taxon>
        <taxon>Bacillota</taxon>
        <taxon>Bacilli</taxon>
        <taxon>Bacillales</taxon>
        <taxon>Paenibacillaceae</taxon>
        <taxon>Paenibacillus</taxon>
    </lineage>
</organism>
<evidence type="ECO:0000256" key="8">
    <source>
        <dbReference type="SAM" id="Phobius"/>
    </source>
</evidence>
<dbReference type="KEGG" id="plyc:GXP70_08470"/>
<keyword evidence="7 8" id="KW-0472">Membrane</keyword>
<dbReference type="InterPro" id="IPR003445">
    <property type="entry name" value="Cat_transpt"/>
</dbReference>
<accession>A0A6C0FT05</accession>
<evidence type="ECO:0000256" key="3">
    <source>
        <dbReference type="ARBA" id="ARBA00022475"/>
    </source>
</evidence>
<evidence type="ECO:0000313" key="10">
    <source>
        <dbReference type="Proteomes" id="UP000476064"/>
    </source>
</evidence>
<gene>
    <name evidence="9" type="ORF">GXP70_08470</name>
</gene>
<keyword evidence="2" id="KW-0813">Transport</keyword>
<dbReference type="PANTHER" id="PTHR32024">
    <property type="entry name" value="TRK SYSTEM POTASSIUM UPTAKE PROTEIN TRKG-RELATED"/>
    <property type="match status" value="1"/>
</dbReference>
<reference evidence="9 10" key="1">
    <citation type="submission" date="2020-01" db="EMBL/GenBank/DDBJ databases">
        <title>Paenibacillus sp. nov., isolated from tomato rhizosphere.</title>
        <authorList>
            <person name="Weon H.-Y."/>
            <person name="Lee S.A."/>
        </authorList>
    </citation>
    <scope>NUCLEOTIDE SEQUENCE [LARGE SCALE GENOMIC DNA]</scope>
    <source>
        <strain evidence="9 10">12200R-189</strain>
    </source>
</reference>
<evidence type="ECO:0000256" key="4">
    <source>
        <dbReference type="ARBA" id="ARBA00022692"/>
    </source>
</evidence>
<dbReference type="EMBL" id="CP048209">
    <property type="protein sequence ID" value="QHT59977.1"/>
    <property type="molecule type" value="Genomic_DNA"/>
</dbReference>
<dbReference type="GO" id="GO:0005886">
    <property type="term" value="C:plasma membrane"/>
    <property type="evidence" value="ECO:0007669"/>
    <property type="project" value="UniProtKB-SubCell"/>
</dbReference>
<proteinExistence type="predicted"/>
<dbReference type="Proteomes" id="UP000476064">
    <property type="component" value="Chromosome"/>
</dbReference>
<feature type="transmembrane region" description="Helical" evidence="8">
    <location>
        <begin position="12"/>
        <end position="36"/>
    </location>
</feature>
<evidence type="ECO:0000256" key="7">
    <source>
        <dbReference type="ARBA" id="ARBA00023136"/>
    </source>
</evidence>
<keyword evidence="4 8" id="KW-0812">Transmembrane</keyword>
<feature type="transmembrane region" description="Helical" evidence="8">
    <location>
        <begin position="234"/>
        <end position="257"/>
    </location>
</feature>
<feature type="transmembrane region" description="Helical" evidence="8">
    <location>
        <begin position="72"/>
        <end position="99"/>
    </location>
</feature>
<evidence type="ECO:0000256" key="6">
    <source>
        <dbReference type="ARBA" id="ARBA00023065"/>
    </source>
</evidence>
<feature type="transmembrane region" description="Helical" evidence="8">
    <location>
        <begin position="357"/>
        <end position="377"/>
    </location>
</feature>
<dbReference type="PANTHER" id="PTHR32024:SF4">
    <property type="entry name" value="KTR SYSTEM POTASSIUM UPTAKE PROTEIN D"/>
    <property type="match status" value="1"/>
</dbReference>
<feature type="transmembrane region" description="Helical" evidence="8">
    <location>
        <begin position="129"/>
        <end position="151"/>
    </location>
</feature>
<dbReference type="RefSeq" id="WP_162356043.1">
    <property type="nucleotide sequence ID" value="NZ_CP048209.1"/>
</dbReference>
<feature type="transmembrane region" description="Helical" evidence="8">
    <location>
        <begin position="194"/>
        <end position="213"/>
    </location>
</feature>
<comment type="subcellular location">
    <subcellularLocation>
        <location evidence="1">Cell membrane</location>
        <topology evidence="1">Multi-pass membrane protein</topology>
    </subcellularLocation>
</comment>
<keyword evidence="5 8" id="KW-1133">Transmembrane helix</keyword>
<dbReference type="GO" id="GO:0030001">
    <property type="term" value="P:metal ion transport"/>
    <property type="evidence" value="ECO:0007669"/>
    <property type="project" value="UniProtKB-ARBA"/>
</dbReference>
<evidence type="ECO:0000313" key="9">
    <source>
        <dbReference type="EMBL" id="QHT59977.1"/>
    </source>
</evidence>
<protein>
    <recommendedName>
        <fullName evidence="11">TrkH family potassium uptake protein</fullName>
    </recommendedName>
</protein>
<keyword evidence="10" id="KW-1185">Reference proteome</keyword>